<dbReference type="PRINTS" id="PR00839">
    <property type="entry name" value="V8PROTEASE"/>
</dbReference>
<dbReference type="OrthoDB" id="529992at2759"/>
<dbReference type="PANTHER" id="PTHR15462">
    <property type="entry name" value="SERINE PROTEASE"/>
    <property type="match status" value="1"/>
</dbReference>
<feature type="chain" id="PRO_5012848651" description="Serine protease" evidence="8">
    <location>
        <begin position="48"/>
        <end position="481"/>
    </location>
</feature>
<dbReference type="Gene3D" id="2.40.10.10">
    <property type="entry name" value="Trypsin-like serine proteases"/>
    <property type="match status" value="2"/>
</dbReference>
<keyword evidence="2 7" id="KW-0645">Protease</keyword>
<dbReference type="InterPro" id="IPR008256">
    <property type="entry name" value="Peptidase_S1B"/>
</dbReference>
<dbReference type="InterPro" id="IPR002350">
    <property type="entry name" value="Kazal_dom"/>
</dbReference>
<keyword evidence="5 7" id="KW-0720">Serine protease</keyword>
<keyword evidence="4 7" id="KW-0378">Hydrolase</keyword>
<evidence type="ECO:0000256" key="4">
    <source>
        <dbReference type="ARBA" id="ARBA00022801"/>
    </source>
</evidence>
<dbReference type="GO" id="GO:0008236">
    <property type="term" value="F:serine-type peptidase activity"/>
    <property type="evidence" value="ECO:0007669"/>
    <property type="project" value="UniProtKB-KW"/>
</dbReference>
<comment type="caution">
    <text evidence="10">The sequence shown here is derived from an EMBL/GenBank/DDBJ whole genome shotgun (WGS) entry which is preliminary data.</text>
</comment>
<evidence type="ECO:0000313" key="11">
    <source>
        <dbReference type="Proteomes" id="UP000198406"/>
    </source>
</evidence>
<evidence type="ECO:0000256" key="8">
    <source>
        <dbReference type="SAM" id="SignalP"/>
    </source>
</evidence>
<organism evidence="10 11">
    <name type="scientific">Fistulifera solaris</name>
    <name type="common">Oleaginous diatom</name>
    <dbReference type="NCBI Taxonomy" id="1519565"/>
    <lineage>
        <taxon>Eukaryota</taxon>
        <taxon>Sar</taxon>
        <taxon>Stramenopiles</taxon>
        <taxon>Ochrophyta</taxon>
        <taxon>Bacillariophyta</taxon>
        <taxon>Bacillariophyceae</taxon>
        <taxon>Bacillariophycidae</taxon>
        <taxon>Naviculales</taxon>
        <taxon>Naviculaceae</taxon>
        <taxon>Fistulifera</taxon>
    </lineage>
</organism>
<keyword evidence="11" id="KW-1185">Reference proteome</keyword>
<evidence type="ECO:0000259" key="9">
    <source>
        <dbReference type="PROSITE" id="PS51465"/>
    </source>
</evidence>
<feature type="domain" description="Kazal-like" evidence="9">
    <location>
        <begin position="45"/>
        <end position="94"/>
    </location>
</feature>
<gene>
    <name evidence="10" type="ORF">FisN_9Hh369</name>
</gene>
<evidence type="ECO:0000256" key="3">
    <source>
        <dbReference type="ARBA" id="ARBA00022729"/>
    </source>
</evidence>
<keyword evidence="6" id="KW-0843">Virulence</keyword>
<evidence type="ECO:0000256" key="2">
    <source>
        <dbReference type="ARBA" id="ARBA00022670"/>
    </source>
</evidence>
<evidence type="ECO:0000256" key="7">
    <source>
        <dbReference type="RuleBase" id="RU004296"/>
    </source>
</evidence>
<accession>A0A1Z5KD33</accession>
<dbReference type="Proteomes" id="UP000198406">
    <property type="component" value="Unassembled WGS sequence"/>
</dbReference>
<evidence type="ECO:0000256" key="5">
    <source>
        <dbReference type="ARBA" id="ARBA00022825"/>
    </source>
</evidence>
<dbReference type="InParanoid" id="A0A1Z5KD33"/>
<sequence>MFFSVASEGAVISKRRLRFRKPRSSNRMRNMWNALLLLLLAIARAAAQYNCDAGCSLDPTVMGQPVCGADGISYANGCLALCQGIKFTAGSCGGEGDRVEQMDLTGQTEVITREIMSRFAKESFRFVTKEIDFSRNPIRDFVHNSNVFSSSLSPDGFDTVRVTSEGYKFISQVKSFAKIQGPTPSYEGRIAENQPGLRKRKLVVVGEDTRTMVPDSTIFPYRTMGGLDFDFSESGCTITMISPTSGITAAHCLYDRAAKKPYDVIRFAPGRYYNPEQSDNTTEPFGTWDVDYTNYFKGYEESGDEIYDMGVVTFKKRRRRFLGIFSVYPGDFVGYLSIDRVGEDNANVTDARFSTMTITGYPYDMKHKMITTGLCSTAPFSTKPKYIYHTCDTTPGMSGAVTLTSDNIVLGVHNGAHNNPITQSGTINGATVLTPEYFDIVSSWAGLTSQAPQTCTCSEFGSRRIARLLCNLRNFGACLAR</sequence>
<dbReference type="EMBL" id="BDSP01000206">
    <property type="protein sequence ID" value="GAX24116.1"/>
    <property type="molecule type" value="Genomic_DNA"/>
</dbReference>
<dbReference type="GO" id="GO:0006508">
    <property type="term" value="P:proteolysis"/>
    <property type="evidence" value="ECO:0007669"/>
    <property type="project" value="UniProtKB-KW"/>
</dbReference>
<feature type="signal peptide" evidence="8">
    <location>
        <begin position="1"/>
        <end position="47"/>
    </location>
</feature>
<dbReference type="InterPro" id="IPR050966">
    <property type="entry name" value="Glutamyl_endopeptidase"/>
</dbReference>
<dbReference type="PROSITE" id="PS51465">
    <property type="entry name" value="KAZAL_2"/>
    <property type="match status" value="1"/>
</dbReference>
<dbReference type="InterPro" id="IPR036058">
    <property type="entry name" value="Kazal_dom_sf"/>
</dbReference>
<dbReference type="SUPFAM" id="SSF100895">
    <property type="entry name" value="Kazal-type serine protease inhibitors"/>
    <property type="match status" value="1"/>
</dbReference>
<dbReference type="InterPro" id="IPR009003">
    <property type="entry name" value="Peptidase_S1_PA"/>
</dbReference>
<dbReference type="InterPro" id="IPR043504">
    <property type="entry name" value="Peptidase_S1_PA_chymotrypsin"/>
</dbReference>
<dbReference type="AlphaFoldDB" id="A0A1Z5KD33"/>
<dbReference type="EC" id="3.4.21.-" evidence="7"/>
<proteinExistence type="inferred from homology"/>
<dbReference type="SUPFAM" id="SSF50494">
    <property type="entry name" value="Trypsin-like serine proteases"/>
    <property type="match status" value="1"/>
</dbReference>
<dbReference type="PANTHER" id="PTHR15462:SF8">
    <property type="entry name" value="SERINE PROTEASE"/>
    <property type="match status" value="1"/>
</dbReference>
<evidence type="ECO:0000256" key="6">
    <source>
        <dbReference type="ARBA" id="ARBA00023026"/>
    </source>
</evidence>
<reference evidence="10 11" key="1">
    <citation type="journal article" date="2015" name="Plant Cell">
        <title>Oil accumulation by the oleaginous diatom Fistulifera solaris as revealed by the genome and transcriptome.</title>
        <authorList>
            <person name="Tanaka T."/>
            <person name="Maeda Y."/>
            <person name="Veluchamy A."/>
            <person name="Tanaka M."/>
            <person name="Abida H."/>
            <person name="Marechal E."/>
            <person name="Bowler C."/>
            <person name="Muto M."/>
            <person name="Sunaga Y."/>
            <person name="Tanaka M."/>
            <person name="Yoshino T."/>
            <person name="Taniguchi T."/>
            <person name="Fukuda Y."/>
            <person name="Nemoto M."/>
            <person name="Matsumoto M."/>
            <person name="Wong P.S."/>
            <person name="Aburatani S."/>
            <person name="Fujibuchi W."/>
        </authorList>
    </citation>
    <scope>NUCLEOTIDE SEQUENCE [LARGE SCALE GENOMIC DNA]</scope>
    <source>
        <strain evidence="10 11">JPCC DA0580</strain>
    </source>
</reference>
<name>A0A1Z5KD33_FISSO</name>
<evidence type="ECO:0000256" key="1">
    <source>
        <dbReference type="ARBA" id="ARBA00008764"/>
    </source>
</evidence>
<comment type="similarity">
    <text evidence="1 7">Belongs to the peptidase S1B family.</text>
</comment>
<keyword evidence="3 8" id="KW-0732">Signal</keyword>
<evidence type="ECO:0000313" key="10">
    <source>
        <dbReference type="EMBL" id="GAX24116.1"/>
    </source>
</evidence>
<protein>
    <recommendedName>
        <fullName evidence="7">Serine protease</fullName>
        <ecNumber evidence="7">3.4.21.-</ecNumber>
    </recommendedName>
</protein>